<dbReference type="PANTHER" id="PTHR12472">
    <property type="entry name" value="RAB3-GAP REGULATORY DOMAIN"/>
    <property type="match status" value="1"/>
</dbReference>
<evidence type="ECO:0000313" key="4">
    <source>
        <dbReference type="Proteomes" id="UP001530400"/>
    </source>
</evidence>
<evidence type="ECO:0000259" key="2">
    <source>
        <dbReference type="Pfam" id="PF14655"/>
    </source>
</evidence>
<feature type="compositionally biased region" description="Acidic residues" evidence="1">
    <location>
        <begin position="591"/>
        <end position="603"/>
    </location>
</feature>
<name>A0ABD3MQY7_9STRA</name>
<dbReference type="InterPro" id="IPR032839">
    <property type="entry name" value="RAB3GAP_N"/>
</dbReference>
<dbReference type="Pfam" id="PF14655">
    <property type="entry name" value="RAB3GAP2_N"/>
    <property type="match status" value="1"/>
</dbReference>
<dbReference type="Proteomes" id="UP001530400">
    <property type="component" value="Unassembled WGS sequence"/>
</dbReference>
<feature type="region of interest" description="Disordered" evidence="1">
    <location>
        <begin position="591"/>
        <end position="618"/>
    </location>
</feature>
<organism evidence="3 4">
    <name type="scientific">Cyclotella atomus</name>
    <dbReference type="NCBI Taxonomy" id="382360"/>
    <lineage>
        <taxon>Eukaryota</taxon>
        <taxon>Sar</taxon>
        <taxon>Stramenopiles</taxon>
        <taxon>Ochrophyta</taxon>
        <taxon>Bacillariophyta</taxon>
        <taxon>Coscinodiscophyceae</taxon>
        <taxon>Thalassiosirophycidae</taxon>
        <taxon>Stephanodiscales</taxon>
        <taxon>Stephanodiscaceae</taxon>
        <taxon>Cyclotella</taxon>
    </lineage>
</organism>
<protein>
    <recommendedName>
        <fullName evidence="2">Rab3-GAP regulatory subunit N-terminal domain-containing protein</fullName>
    </recommendedName>
</protein>
<reference evidence="3 4" key="1">
    <citation type="submission" date="2024-10" db="EMBL/GenBank/DDBJ databases">
        <title>Updated reference genomes for cyclostephanoid diatoms.</title>
        <authorList>
            <person name="Roberts W.R."/>
            <person name="Alverson A.J."/>
        </authorList>
    </citation>
    <scope>NUCLEOTIDE SEQUENCE [LARGE SCALE GENOMIC DNA]</scope>
    <source>
        <strain evidence="3 4">AJA010-31</strain>
    </source>
</reference>
<evidence type="ECO:0000256" key="1">
    <source>
        <dbReference type="SAM" id="MobiDB-lite"/>
    </source>
</evidence>
<feature type="region of interest" description="Disordered" evidence="1">
    <location>
        <begin position="504"/>
        <end position="531"/>
    </location>
</feature>
<dbReference type="EMBL" id="JALLPJ020001389">
    <property type="protein sequence ID" value="KAL3766183.1"/>
    <property type="molecule type" value="Genomic_DNA"/>
</dbReference>
<keyword evidence="4" id="KW-1185">Reference proteome</keyword>
<proteinExistence type="predicted"/>
<accession>A0ABD3MQY7</accession>
<feature type="domain" description="Rab3-GAP regulatory subunit N-terminal" evidence="2">
    <location>
        <begin position="648"/>
        <end position="737"/>
    </location>
</feature>
<dbReference type="PANTHER" id="PTHR12472:SF0">
    <property type="entry name" value="RAB3 GTPASE-ACTIVATING PROTEIN NON-CATALYTIC SUBUNIT"/>
    <property type="match status" value="1"/>
</dbReference>
<evidence type="ECO:0000313" key="3">
    <source>
        <dbReference type="EMBL" id="KAL3766183.1"/>
    </source>
</evidence>
<comment type="caution">
    <text evidence="3">The sequence shown here is derived from an EMBL/GenBank/DDBJ whole genome shotgun (WGS) entry which is preliminary data.</text>
</comment>
<dbReference type="InterPro" id="IPR026059">
    <property type="entry name" value="Rab3GAP2"/>
</dbReference>
<gene>
    <name evidence="3" type="ORF">ACHAWO_013161</name>
</gene>
<sequence>MDTQGTAAGEGDNSNLPASLDVTDLISALDRLHSSSTVESIQKQRNNIQLIELDPHYDEQNRSRTRLFVSIAFGKQVVLAQLFALELIKLNDSDGAEEYEWADVSQKIIHHCNRPVLIFPPSCADALPSNRQNKFGGELISGAVEKHVEITSCALIPTPAIRVTSSKAAVHDGEQDRTLTQRNVAVVLGTSWGQVLSLLLRVSEENDSDKVTLSLRYDDCRDLEAARMRPHLDEDILVPQPVLHQVLPLSKRLNSSEIFQAMNDDMSFLYGDVESHVQVIHPSKSAHMQNSAQTKNSVVSIAFGRGDWKSCHKRRKKSRHIVMLNQDVVWVTYRDGTIVKMPTWRLFFATNDHNLTNSINEMDTRDIAEEDSAAGNPAQNATVVPVNNPFVSPLDMPPPRANHLNLSGFGNREIDFDENSFASKMSITSKLSIGTSYSQFTVSNDHDYWGLLSTAIQQNQSVGQQDSNQPAKALVFGAQMMPGSTLPLSVQSSRVECSQLAGTKNNDAEGQAGLNASAENDDNSWDSSSEDEHYGLVTGAVVGGTAALVRGALGAAFGAVRWGFGGGAAVEDIELDHENMDTVDDSLDIAESDEEESNDDGGDQFEIGSDNRPRNSAMVPNGETLDLLPWPLCNTSLLFSNVPRRFAVVDPSSSLVATTDNLGRILLIDIETHQLIRMWKGMRNVSLHFAELPSEHSVGGKSTRSRLYLVIHAHTRGTIEVYRLRHGPRVAAAAVPEQNNGSVIECLGPPSDGSRISTFLFETIAGADQSKQCILDYIVIDDNRSIGACVPKNVQQPVIEPGRSMQLNFLVQLLAPDTKIVSNTNTILNTFKSIRALSDLGEALDVMSISQKIEQRLHSLALTHCKNRLELAVEKENKEGSGLLQKSVTSNLSSKIVFHENLVRAYDVLNRYEARSEADNAEDDAEDNSETSNKWALEALSWISVAEGHDVFKSVPTKQRDDLNKPLTFFKFASACSPPMSNKTRGSTSRAGVYLTEVKRERQPILMRIFRPLLEDLFVFKVVNSIFSNLGIDQNFYIQQQYFGEWICSLSSYDVAQTNLSGTWRPMFRWLQDLILSAYDLHQRSPTEFDENALEEAVRLQTLLDFCVDMEDLTKAFLLAVLCKDAVTAASKQIEEKTYGKITVLECVQPWEVVLRKLRVLLLVSFRLSGDVNPIGTGVNPLKVGNISEFSSFYWIARDELSLSHDNQVLMALESACLSNSQSFYPSSSDGDVEANKKVILQSCSYTKKKSILNPSGLTNDINSRPLLFYLRDHAKYTTHLAAHRALILGKLWGDAPSNIKLLHDAVSTLLVVADKFEQFSLATVVEVYQSFIRSTCRVMMFGSFDGHESLKDRPLIDDDAWRHEFLSAAKKIFSLIIKCTKKNIARNSRTQTSLPPKSRFHISQMWPPLQEE</sequence>